<dbReference type="EMBL" id="CAJJDM010000137">
    <property type="protein sequence ID" value="CAD8107577.1"/>
    <property type="molecule type" value="Genomic_DNA"/>
</dbReference>
<accession>A0A8S1PWD0</accession>
<proteinExistence type="predicted"/>
<dbReference type="AlphaFoldDB" id="A0A8S1PWD0"/>
<name>A0A8S1PWD0_PARPR</name>
<evidence type="ECO:0000313" key="2">
    <source>
        <dbReference type="Proteomes" id="UP000688137"/>
    </source>
</evidence>
<gene>
    <name evidence="1" type="ORF">PPRIM_AZ9-3.1.T1340054</name>
</gene>
<evidence type="ECO:0000313" key="1">
    <source>
        <dbReference type="EMBL" id="CAD8107577.1"/>
    </source>
</evidence>
<organism evidence="1 2">
    <name type="scientific">Paramecium primaurelia</name>
    <dbReference type="NCBI Taxonomy" id="5886"/>
    <lineage>
        <taxon>Eukaryota</taxon>
        <taxon>Sar</taxon>
        <taxon>Alveolata</taxon>
        <taxon>Ciliophora</taxon>
        <taxon>Intramacronucleata</taxon>
        <taxon>Oligohymenophorea</taxon>
        <taxon>Peniculida</taxon>
        <taxon>Parameciidae</taxon>
        <taxon>Paramecium</taxon>
    </lineage>
</organism>
<reference evidence="1" key="1">
    <citation type="submission" date="2021-01" db="EMBL/GenBank/DDBJ databases">
        <authorList>
            <consortium name="Genoscope - CEA"/>
            <person name="William W."/>
        </authorList>
    </citation>
    <scope>NUCLEOTIDE SEQUENCE</scope>
</reference>
<comment type="caution">
    <text evidence="1">The sequence shown here is derived from an EMBL/GenBank/DDBJ whole genome shotgun (WGS) entry which is preliminary data.</text>
</comment>
<dbReference type="Proteomes" id="UP000688137">
    <property type="component" value="Unassembled WGS sequence"/>
</dbReference>
<protein>
    <submittedName>
        <fullName evidence="1">Uncharacterized protein</fullName>
    </submittedName>
</protein>
<sequence length="167" mass="20176">MGSCYTCQNVTTIPPDQMKTINLMDYQEFFFFQIEAITKQEKNNLFLSFEIFNAYLEDQIKFSPYPVFIMKWEIGYALRTLTQFIDNSNEWITFIQGSDYNTALNIFNCVEDENNIDVYEQFQQWELIKISLNSLVKEETQFKNYLAFQYFRQILRYLQQQIIELKD</sequence>
<keyword evidence="2" id="KW-1185">Reference proteome</keyword>